<feature type="region of interest" description="Disordered" evidence="2">
    <location>
        <begin position="1696"/>
        <end position="1749"/>
    </location>
</feature>
<dbReference type="Proteomes" id="UP000094527">
    <property type="component" value="Unassembled WGS sequence"/>
</dbReference>
<feature type="compositionally biased region" description="Basic and acidic residues" evidence="2">
    <location>
        <begin position="1697"/>
        <end position="1724"/>
    </location>
</feature>
<dbReference type="PANTHER" id="PTHR19871:SF14">
    <property type="entry name" value="DUF4062 DOMAIN-CONTAINING PROTEIN"/>
    <property type="match status" value="1"/>
</dbReference>
<dbReference type="SMART" id="SM00320">
    <property type="entry name" value="WD40"/>
    <property type="match status" value="3"/>
</dbReference>
<dbReference type="Gene3D" id="3.40.50.300">
    <property type="entry name" value="P-loop containing nucleotide triphosphate hydrolases"/>
    <property type="match status" value="1"/>
</dbReference>
<evidence type="ECO:0000259" key="3">
    <source>
        <dbReference type="Pfam" id="PF23586"/>
    </source>
</evidence>
<dbReference type="InterPro" id="IPR015943">
    <property type="entry name" value="WD40/YVTN_repeat-like_dom_sf"/>
</dbReference>
<dbReference type="SUPFAM" id="SSF50998">
    <property type="entry name" value="Quinoprotein alcohol dehydrogenase-like"/>
    <property type="match status" value="1"/>
</dbReference>
<keyword evidence="1" id="KW-0853">WD repeat</keyword>
<keyword evidence="5" id="KW-1185">Reference proteome</keyword>
<dbReference type="OMA" id="QQISYNY"/>
<dbReference type="Gene3D" id="2.130.10.10">
    <property type="entry name" value="YVTN repeat-like/Quinoprotein amine dehydrogenase"/>
    <property type="match status" value="2"/>
</dbReference>
<dbReference type="PANTHER" id="PTHR19871">
    <property type="entry name" value="BETA TRANSDUCIN-RELATED PROTEIN"/>
    <property type="match status" value="1"/>
</dbReference>
<dbReference type="InterPro" id="IPR056534">
    <property type="entry name" value="Beta-prop_NWD2_C"/>
</dbReference>
<accession>A0A1D2N487</accession>
<evidence type="ECO:0000313" key="4">
    <source>
        <dbReference type="EMBL" id="ODN00079.1"/>
    </source>
</evidence>
<comment type="caution">
    <text evidence="4">The sequence shown here is derived from an EMBL/GenBank/DDBJ whole genome shotgun (WGS) entry which is preliminary data.</text>
</comment>
<dbReference type="InterPro" id="IPR052752">
    <property type="entry name" value="NACHT-WD_repeat"/>
</dbReference>
<feature type="repeat" description="WD" evidence="1">
    <location>
        <begin position="1309"/>
        <end position="1349"/>
    </location>
</feature>
<dbReference type="InterPro" id="IPR001680">
    <property type="entry name" value="WD40_rpt"/>
</dbReference>
<name>A0A1D2N487_ORCCI</name>
<reference evidence="4 5" key="1">
    <citation type="journal article" date="2016" name="Genome Biol. Evol.">
        <title>Gene Family Evolution Reflects Adaptation to Soil Environmental Stressors in the Genome of the Collembolan Orchesella cincta.</title>
        <authorList>
            <person name="Faddeeva-Vakhrusheva A."/>
            <person name="Derks M.F."/>
            <person name="Anvar S.Y."/>
            <person name="Agamennone V."/>
            <person name="Suring W."/>
            <person name="Smit S."/>
            <person name="van Straalen N.M."/>
            <person name="Roelofs D."/>
        </authorList>
    </citation>
    <scope>NUCLEOTIDE SEQUENCE [LARGE SCALE GENOMIC DNA]</scope>
    <source>
        <tissue evidence="4">Mixed pool</tissue>
    </source>
</reference>
<dbReference type="SUPFAM" id="SSF52540">
    <property type="entry name" value="P-loop containing nucleoside triphosphate hydrolases"/>
    <property type="match status" value="1"/>
</dbReference>
<dbReference type="PROSITE" id="PS50082">
    <property type="entry name" value="WD_REPEATS_2"/>
    <property type="match status" value="1"/>
</dbReference>
<sequence length="1749" mass="198516">MSKARDEVFQVSESKKIQVCEESRAKLWKNVQSFIASQTVCLGYGSSRLPSTAAKHEVHAIMDDRTIDRVFAGCLEELPPVSSKIVRIFTSSTFTDTGLERNTLMAEVYPKIKEYCREKHGLEFQVVDMRWGVRDEATDDHMTTELCMREIVNCQRLSMGPNFVVFLGQKYGYRPIPTYILATELTLLKETLQQMGVDTHLLDLWYKVDKNAVPAMMILQPISTILVNFNNKRVPKLQSQDQAIWWDTLNKMQKLLRKAAHMCNVNGKMDHDAMHNYFMSVTEREVINGVLNVQNTKTSCIAYVRYINNINLQNIKKASNFIDIINRGIDAEAARLLGNLRDERLPNKIEASNMQKYTIEWMGREGISKDTHDEYLSNFLAHFYKSITKLVDRAMRKEDSSAQGVIVTEILQHLHACNNSVKVFYGREEALEKAKDYMMGKSDKPLILYGTGGCGKTSLLAQIAAMSFPWFKERNALPLLILRFLGTTPDSSALAPMLISLCQQISYNFMLPMEDIPDDLVPLTAHFKQLITYGTAEQPLIVFLDSVDQLTGARGEQIDMASLKDPKTLQEPEISRDYVLLRRILDAEDHFIEVTSLGEKLATQDVTNYQWRVVCNALAECSLPIFVKLVFAETCRWKSYSKPNDTLLATNVMDSIFKLFERMKCRLVYFHGKLLVMHALAYVTAAKSGLSETELEDLISMDDKVLDEYTNIIYPQFVVFLHYCGRNEKLTVYPQFRDAAKERYFKDEAMSIYFHSSIADYFLGIWGGGNPKPFLYTEIQKHRFGLKDRNAAADRKVPLQPLVFTGKDGKISRYNLRKFGELPFHLVRAKRFVDLNESVLFNYQWLHAKISSCPLQSCLSDFEDACLYMEDRDSSREIMLVADALRLGGAILMNHPQMLGPQLVGRLLPEMGSYPNVKKLLEQCDTQGLEHCALMPASHCFHTPGGPLKYSLEGHQFAVFGYQLTADFRYIVSISNKFVTWDLSTSDMSREVIPNIEGILQGLVISPDNRYCSAFSNINQTILLNMLTNEFQIFENPLEDNENITGLSLLNTHLIVYGHHSWVLFNINGDIEEKTVHPHELKPILQMNFDSLQDYTIVLWSGSLDETKMQWMTYIEGQAAVPLEFDGALAITADRERIFTLVERHDCSLVELTMTKSPLEWAITRVYEGNNDKLIQLQFSQNEQYIVGTFMFGFKVWNLDSGRMVTLLLPEGIRNISTKLLESNSCVLSKDAIYAIAGVRLVFQHLIKNLYVWDMANGELLKNLDAHFGRIIKIQSLTIGNWNSVITSSIDRTVKVWNINNIFEQVHVIDRHELQIDSISISPDAYIAATATRNCVGVWDLRIGRLIGKLADSPLGAIVTHAVVTKSGRYLVSAESGFYLIWNVHEGKVIYKETQESIKQMFLIEKDTVSITVSKVGGAELRELAIARSMPSGEKLFEFEFPIKTLRDVIPTSDDTLLVGPGFEKLKDTLYIFNSKTGLLMHKIVLKYPNFKDYTSLLPMPRRATQIALIDSDKGNILDVKNKKFIRSVPKWGGQCTRDGKFGLYAPGRGGLELIELKHGKSVRTFIPKVAEGVFTIICMFNKTNEYVLYYHGGRKTIRVFRTADAKIIADYRVPAELSSIDSTSDGKSLVLGTVDGCVTVLVLADPTKPDIRDYLKELPSRNEEIAKREAKRFTQIYFKTAAKMVALAHRVQNAAESRKDDVDKAETNQDASKDQQAHLEKSFTTDSESGITISSEHTLTEQRANGTK</sequence>
<feature type="domain" description="NWD2 C-terminal beta-propeller" evidence="3">
    <location>
        <begin position="1306"/>
        <end position="1644"/>
    </location>
</feature>
<dbReference type="Gene3D" id="1.25.40.370">
    <property type="match status" value="1"/>
</dbReference>
<dbReference type="InterPro" id="IPR027417">
    <property type="entry name" value="P-loop_NTPase"/>
</dbReference>
<proteinExistence type="predicted"/>
<dbReference type="OrthoDB" id="2325716at2759"/>
<organism evidence="4 5">
    <name type="scientific">Orchesella cincta</name>
    <name type="common">Springtail</name>
    <name type="synonym">Podura cincta</name>
    <dbReference type="NCBI Taxonomy" id="48709"/>
    <lineage>
        <taxon>Eukaryota</taxon>
        <taxon>Metazoa</taxon>
        <taxon>Ecdysozoa</taxon>
        <taxon>Arthropoda</taxon>
        <taxon>Hexapoda</taxon>
        <taxon>Collembola</taxon>
        <taxon>Entomobryomorpha</taxon>
        <taxon>Entomobryoidea</taxon>
        <taxon>Orchesellidae</taxon>
        <taxon>Orchesellinae</taxon>
        <taxon>Orchesella</taxon>
    </lineage>
</organism>
<protein>
    <submittedName>
        <fullName evidence="4">NACHT and WD repeat domain-containing protein 2</fullName>
    </submittedName>
</protein>
<dbReference type="Pfam" id="PF23586">
    <property type="entry name" value="Beta-prop_NWD2_C"/>
    <property type="match status" value="1"/>
</dbReference>
<gene>
    <name evidence="4" type="ORF">Ocin01_06588</name>
</gene>
<dbReference type="EMBL" id="LJIJ01000234">
    <property type="protein sequence ID" value="ODN00079.1"/>
    <property type="molecule type" value="Genomic_DNA"/>
</dbReference>
<dbReference type="STRING" id="48709.A0A1D2N487"/>
<dbReference type="InterPro" id="IPR011047">
    <property type="entry name" value="Quinoprotein_ADH-like_sf"/>
</dbReference>
<dbReference type="SUPFAM" id="SSF82171">
    <property type="entry name" value="DPP6 N-terminal domain-like"/>
    <property type="match status" value="1"/>
</dbReference>
<evidence type="ECO:0000256" key="2">
    <source>
        <dbReference type="SAM" id="MobiDB-lite"/>
    </source>
</evidence>
<feature type="compositionally biased region" description="Polar residues" evidence="2">
    <location>
        <begin position="1725"/>
        <end position="1749"/>
    </location>
</feature>
<evidence type="ECO:0000313" key="5">
    <source>
        <dbReference type="Proteomes" id="UP000094527"/>
    </source>
</evidence>
<evidence type="ECO:0000256" key="1">
    <source>
        <dbReference type="PROSITE-ProRule" id="PRU00221"/>
    </source>
</evidence>